<dbReference type="Proteomes" id="UP000663889">
    <property type="component" value="Unassembled WGS sequence"/>
</dbReference>
<reference evidence="2" key="1">
    <citation type="submission" date="2021-02" db="EMBL/GenBank/DDBJ databases">
        <authorList>
            <person name="Nowell W R."/>
        </authorList>
    </citation>
    <scope>NUCLEOTIDE SEQUENCE</scope>
</reference>
<evidence type="ECO:0000313" key="5">
    <source>
        <dbReference type="Proteomes" id="UP000663889"/>
    </source>
</evidence>
<dbReference type="Proteomes" id="UP000663874">
    <property type="component" value="Unassembled WGS sequence"/>
</dbReference>
<evidence type="ECO:0000313" key="4">
    <source>
        <dbReference type="EMBL" id="CAF3874018.1"/>
    </source>
</evidence>
<proteinExistence type="predicted"/>
<comment type="caution">
    <text evidence="2">The sequence shown here is derived from an EMBL/GenBank/DDBJ whole genome shotgun (WGS) entry which is preliminary data.</text>
</comment>
<name>A0A815QJD5_9BILA</name>
<dbReference type="EMBL" id="CAJOAX010003804">
    <property type="protein sequence ID" value="CAF3874018.1"/>
    <property type="molecule type" value="Genomic_DNA"/>
</dbReference>
<evidence type="ECO:0000313" key="1">
    <source>
        <dbReference type="EMBL" id="CAF1138224.1"/>
    </source>
</evidence>
<evidence type="ECO:0000313" key="3">
    <source>
        <dbReference type="EMBL" id="CAF3782041.1"/>
    </source>
</evidence>
<evidence type="ECO:0000313" key="2">
    <source>
        <dbReference type="EMBL" id="CAF1462867.1"/>
    </source>
</evidence>
<dbReference type="EMBL" id="CAJNOU010004998">
    <property type="protein sequence ID" value="CAF1462867.1"/>
    <property type="molecule type" value="Genomic_DNA"/>
</dbReference>
<dbReference type="Proteomes" id="UP000663823">
    <property type="component" value="Unassembled WGS sequence"/>
</dbReference>
<dbReference type="Proteomes" id="UP000663882">
    <property type="component" value="Unassembled WGS sequence"/>
</dbReference>
<accession>A0A815QJD5</accession>
<gene>
    <name evidence="3" type="ORF">FNK824_LOCUS13963</name>
    <name evidence="4" type="ORF">OTI717_LOCUS22389</name>
    <name evidence="1" type="ORF">RFH988_LOCUS21239</name>
    <name evidence="2" type="ORF">SEV965_LOCUS34254</name>
</gene>
<sequence>MATICIANDGDASLTAQQQALIRQLALQIWSSDVVKHWHMDNRHLAQMIIDATKSLGRCDHAMNKVYELMINLTFSTLSKSVRPIVKHLMKMKKANSGMACRNAVAARFRSAIEIANLSLD</sequence>
<protein>
    <submittedName>
        <fullName evidence="2">Uncharacterized protein</fullName>
    </submittedName>
</protein>
<dbReference type="AlphaFoldDB" id="A0A815QJD5"/>
<dbReference type="EMBL" id="CAJNOO010001345">
    <property type="protein sequence ID" value="CAF1138224.1"/>
    <property type="molecule type" value="Genomic_DNA"/>
</dbReference>
<dbReference type="EMBL" id="CAJOBE010001881">
    <property type="protein sequence ID" value="CAF3782041.1"/>
    <property type="molecule type" value="Genomic_DNA"/>
</dbReference>
<organism evidence="2 5">
    <name type="scientific">Rotaria sordida</name>
    <dbReference type="NCBI Taxonomy" id="392033"/>
    <lineage>
        <taxon>Eukaryota</taxon>
        <taxon>Metazoa</taxon>
        <taxon>Spiralia</taxon>
        <taxon>Gnathifera</taxon>
        <taxon>Rotifera</taxon>
        <taxon>Eurotatoria</taxon>
        <taxon>Bdelloidea</taxon>
        <taxon>Philodinida</taxon>
        <taxon>Philodinidae</taxon>
        <taxon>Rotaria</taxon>
    </lineage>
</organism>